<accession>A0ABY4GYK9</accession>
<protein>
    <submittedName>
        <fullName evidence="2">DUF3231 family protein</fullName>
    </submittedName>
</protein>
<proteinExistence type="predicted"/>
<keyword evidence="1" id="KW-1133">Transmembrane helix</keyword>
<organism evidence="2 3">
    <name type="scientific">Halobacillus shinanisalinarum</name>
    <dbReference type="NCBI Taxonomy" id="2932258"/>
    <lineage>
        <taxon>Bacteria</taxon>
        <taxon>Bacillati</taxon>
        <taxon>Bacillota</taxon>
        <taxon>Bacilli</taxon>
        <taxon>Bacillales</taxon>
        <taxon>Bacillaceae</taxon>
        <taxon>Halobacillus</taxon>
    </lineage>
</organism>
<dbReference type="EMBL" id="CP095074">
    <property type="protein sequence ID" value="UOQ92492.1"/>
    <property type="molecule type" value="Genomic_DNA"/>
</dbReference>
<name>A0ABY4GYK9_9BACI</name>
<dbReference type="InterPro" id="IPR012347">
    <property type="entry name" value="Ferritin-like"/>
</dbReference>
<evidence type="ECO:0000256" key="1">
    <source>
        <dbReference type="SAM" id="Phobius"/>
    </source>
</evidence>
<reference evidence="2 3" key="1">
    <citation type="submission" date="2022-04" db="EMBL/GenBank/DDBJ databases">
        <title>Halobacillus sp. isolated from saltern.</title>
        <authorList>
            <person name="Won M."/>
            <person name="Lee C.-M."/>
            <person name="Woen H.-Y."/>
            <person name="Kwon S.-W."/>
        </authorList>
    </citation>
    <scope>NUCLEOTIDE SEQUENCE [LARGE SCALE GENOMIC DNA]</scope>
    <source>
        <strain evidence="2 3">SSTM10-2</strain>
    </source>
</reference>
<keyword evidence="1" id="KW-0812">Transmembrane</keyword>
<dbReference type="InterPro" id="IPR021617">
    <property type="entry name" value="DUF3231"/>
</dbReference>
<dbReference type="Pfam" id="PF11553">
    <property type="entry name" value="DUF3231"/>
    <property type="match status" value="1"/>
</dbReference>
<keyword evidence="1" id="KW-0472">Membrane</keyword>
<keyword evidence="3" id="KW-1185">Reference proteome</keyword>
<evidence type="ECO:0000313" key="2">
    <source>
        <dbReference type="EMBL" id="UOQ92492.1"/>
    </source>
</evidence>
<dbReference type="Proteomes" id="UP000831880">
    <property type="component" value="Chromosome"/>
</dbReference>
<sequence length="139" mass="15706">MLEVGFSQVVQSKDIRKYFQRGVSLCKRQVNIINNILSEENLPSPKRWESEISSSTIPPFSNKLMLYHIVVLVSAAMGFYGKGLSVAQRQDLALQYVRLITDIGKYAEDGANLLIKYGWMEQPPMAPDRTALAKKEVID</sequence>
<evidence type="ECO:0000313" key="3">
    <source>
        <dbReference type="Proteomes" id="UP000831880"/>
    </source>
</evidence>
<gene>
    <name evidence="2" type="ORF">MUO14_18860</name>
</gene>
<dbReference type="Gene3D" id="1.20.1260.10">
    <property type="match status" value="1"/>
</dbReference>
<feature type="transmembrane region" description="Helical" evidence="1">
    <location>
        <begin position="64"/>
        <end position="81"/>
    </location>
</feature>